<dbReference type="AlphaFoldDB" id="A0A4R5DBT5"/>
<dbReference type="InterPro" id="IPR017871">
    <property type="entry name" value="ABC_transporter-like_CS"/>
</dbReference>
<dbReference type="GO" id="GO:0005524">
    <property type="term" value="F:ATP binding"/>
    <property type="evidence" value="ECO:0007669"/>
    <property type="project" value="UniProtKB-KW"/>
</dbReference>
<dbReference type="InterPro" id="IPR027417">
    <property type="entry name" value="P-loop_NTPase"/>
</dbReference>
<feature type="domain" description="ABC transporter" evidence="4">
    <location>
        <begin position="15"/>
        <end position="253"/>
    </location>
</feature>
<proteinExistence type="predicted"/>
<dbReference type="PROSITE" id="PS00211">
    <property type="entry name" value="ABC_TRANSPORTER_1"/>
    <property type="match status" value="1"/>
</dbReference>
<gene>
    <name evidence="5" type="ORF">E1269_09845</name>
</gene>
<dbReference type="SUPFAM" id="SSF52540">
    <property type="entry name" value="P-loop containing nucleoside triphosphate hydrolases"/>
    <property type="match status" value="1"/>
</dbReference>
<sequence length="347" mass="36892">MNQPHSADHDPVLALHHGRVVYPGPAGSGFEAIRDVSVTLHAGEILGLVGESGSGKSTTARAMLGLTHLTSGSLTYRGQAVTWADRRFRSRVQAIFQNPAGSFNPKRSLLDSVAEPLRVWKRGTKEQRRKTALDALGQVGIPPEVAARRPNRVSGGQCQRAAIARAIVLEPEVLICDEPVSALDVSIQAQILELLARLRAERNLAMLFISHDLSVVSALCDRTAVMYAGEIVEEAPTLTIANAPTHPYAAILHDAAAAVTPGAAVGEPLVPRGAATVDGRHLAGCRFEEVCPRATQLCVTDHPELTGDEHAVACHHPIPVAPAENDVYVRSHPSGSAEGTTQRSARP</sequence>
<dbReference type="GO" id="GO:0015833">
    <property type="term" value="P:peptide transport"/>
    <property type="evidence" value="ECO:0007669"/>
    <property type="project" value="InterPro"/>
</dbReference>
<dbReference type="GO" id="GO:0055085">
    <property type="term" value="P:transmembrane transport"/>
    <property type="evidence" value="ECO:0007669"/>
    <property type="project" value="UniProtKB-ARBA"/>
</dbReference>
<name>A0A4R5DBT5_9ACTN</name>
<keyword evidence="3 5" id="KW-0067">ATP-binding</keyword>
<dbReference type="InParanoid" id="A0A4R5DBT5"/>
<dbReference type="InterPro" id="IPR003593">
    <property type="entry name" value="AAA+_ATPase"/>
</dbReference>
<dbReference type="InterPro" id="IPR003439">
    <property type="entry name" value="ABC_transporter-like_ATP-bd"/>
</dbReference>
<evidence type="ECO:0000256" key="3">
    <source>
        <dbReference type="ARBA" id="ARBA00022840"/>
    </source>
</evidence>
<evidence type="ECO:0000256" key="2">
    <source>
        <dbReference type="ARBA" id="ARBA00022741"/>
    </source>
</evidence>
<reference evidence="5 6" key="1">
    <citation type="submission" date="2019-03" db="EMBL/GenBank/DDBJ databases">
        <title>Draft genome sequences of novel Actinobacteria.</title>
        <authorList>
            <person name="Sahin N."/>
            <person name="Ay H."/>
            <person name="Saygin H."/>
        </authorList>
    </citation>
    <scope>NUCLEOTIDE SEQUENCE [LARGE SCALE GENOMIC DNA]</scope>
    <source>
        <strain evidence="5 6">5K138</strain>
    </source>
</reference>
<dbReference type="RefSeq" id="WP_131893878.1">
    <property type="nucleotide sequence ID" value="NZ_SMKZ01000011.1"/>
</dbReference>
<dbReference type="EMBL" id="SMKZ01000011">
    <property type="protein sequence ID" value="TDE11166.1"/>
    <property type="molecule type" value="Genomic_DNA"/>
</dbReference>
<dbReference type="Gene3D" id="3.40.50.300">
    <property type="entry name" value="P-loop containing nucleotide triphosphate hydrolases"/>
    <property type="match status" value="1"/>
</dbReference>
<dbReference type="InterPro" id="IPR013563">
    <property type="entry name" value="Oligopep_ABC_C"/>
</dbReference>
<dbReference type="Proteomes" id="UP000294739">
    <property type="component" value="Unassembled WGS sequence"/>
</dbReference>
<dbReference type="SMART" id="SM00382">
    <property type="entry name" value="AAA"/>
    <property type="match status" value="1"/>
</dbReference>
<keyword evidence="1" id="KW-0813">Transport</keyword>
<dbReference type="PANTHER" id="PTHR43776">
    <property type="entry name" value="TRANSPORT ATP-BINDING PROTEIN"/>
    <property type="match status" value="1"/>
</dbReference>
<dbReference type="Pfam" id="PF08352">
    <property type="entry name" value="oligo_HPY"/>
    <property type="match status" value="1"/>
</dbReference>
<evidence type="ECO:0000313" key="6">
    <source>
        <dbReference type="Proteomes" id="UP000294739"/>
    </source>
</evidence>
<protein>
    <submittedName>
        <fullName evidence="5">ABC transporter ATP-binding protein</fullName>
    </submittedName>
</protein>
<dbReference type="PROSITE" id="PS50893">
    <property type="entry name" value="ABC_TRANSPORTER_2"/>
    <property type="match status" value="1"/>
</dbReference>
<evidence type="ECO:0000259" key="4">
    <source>
        <dbReference type="PROSITE" id="PS50893"/>
    </source>
</evidence>
<dbReference type="CDD" id="cd03257">
    <property type="entry name" value="ABC_NikE_OppD_transporters"/>
    <property type="match status" value="1"/>
</dbReference>
<evidence type="ECO:0000313" key="5">
    <source>
        <dbReference type="EMBL" id="TDE11166.1"/>
    </source>
</evidence>
<evidence type="ECO:0000256" key="1">
    <source>
        <dbReference type="ARBA" id="ARBA00022448"/>
    </source>
</evidence>
<keyword evidence="6" id="KW-1185">Reference proteome</keyword>
<organism evidence="5 6">
    <name type="scientific">Jiangella asiatica</name>
    <dbReference type="NCBI Taxonomy" id="2530372"/>
    <lineage>
        <taxon>Bacteria</taxon>
        <taxon>Bacillati</taxon>
        <taxon>Actinomycetota</taxon>
        <taxon>Actinomycetes</taxon>
        <taxon>Jiangellales</taxon>
        <taxon>Jiangellaceae</taxon>
        <taxon>Jiangella</taxon>
    </lineage>
</organism>
<dbReference type="OrthoDB" id="5357528at2"/>
<dbReference type="Pfam" id="PF00005">
    <property type="entry name" value="ABC_tran"/>
    <property type="match status" value="1"/>
</dbReference>
<keyword evidence="2" id="KW-0547">Nucleotide-binding</keyword>
<dbReference type="InterPro" id="IPR050319">
    <property type="entry name" value="ABC_transp_ATP-bind"/>
</dbReference>
<dbReference type="GO" id="GO:0016887">
    <property type="term" value="F:ATP hydrolysis activity"/>
    <property type="evidence" value="ECO:0007669"/>
    <property type="project" value="InterPro"/>
</dbReference>
<comment type="caution">
    <text evidence="5">The sequence shown here is derived from an EMBL/GenBank/DDBJ whole genome shotgun (WGS) entry which is preliminary data.</text>
</comment>
<accession>A0A4R5DBT5</accession>